<name>A0A6A4H912_9AGAR</name>
<evidence type="ECO:0000256" key="1">
    <source>
        <dbReference type="SAM" id="MobiDB-lite"/>
    </source>
</evidence>
<dbReference type="OrthoDB" id="2675575at2759"/>
<evidence type="ECO:0000313" key="3">
    <source>
        <dbReference type="Proteomes" id="UP000799118"/>
    </source>
</evidence>
<dbReference type="AlphaFoldDB" id="A0A6A4H912"/>
<reference evidence="2" key="1">
    <citation type="journal article" date="2019" name="Environ. Microbiol.">
        <title>Fungal ecological strategies reflected in gene transcription - a case study of two litter decomposers.</title>
        <authorList>
            <person name="Barbi F."/>
            <person name="Kohler A."/>
            <person name="Barry K."/>
            <person name="Baskaran P."/>
            <person name="Daum C."/>
            <person name="Fauchery L."/>
            <person name="Ihrmark K."/>
            <person name="Kuo A."/>
            <person name="LaButti K."/>
            <person name="Lipzen A."/>
            <person name="Morin E."/>
            <person name="Grigoriev I.V."/>
            <person name="Henrissat B."/>
            <person name="Lindahl B."/>
            <person name="Martin F."/>
        </authorList>
    </citation>
    <scope>NUCLEOTIDE SEQUENCE</scope>
    <source>
        <strain evidence="2">JB14</strain>
    </source>
</reference>
<dbReference type="Proteomes" id="UP000799118">
    <property type="component" value="Unassembled WGS sequence"/>
</dbReference>
<feature type="compositionally biased region" description="Pro residues" evidence="1">
    <location>
        <begin position="94"/>
        <end position="121"/>
    </location>
</feature>
<feature type="compositionally biased region" description="Low complexity" evidence="1">
    <location>
        <begin position="156"/>
        <end position="172"/>
    </location>
</feature>
<organism evidence="2 3">
    <name type="scientific">Gymnopus androsaceus JB14</name>
    <dbReference type="NCBI Taxonomy" id="1447944"/>
    <lineage>
        <taxon>Eukaryota</taxon>
        <taxon>Fungi</taxon>
        <taxon>Dikarya</taxon>
        <taxon>Basidiomycota</taxon>
        <taxon>Agaricomycotina</taxon>
        <taxon>Agaricomycetes</taxon>
        <taxon>Agaricomycetidae</taxon>
        <taxon>Agaricales</taxon>
        <taxon>Marasmiineae</taxon>
        <taxon>Omphalotaceae</taxon>
        <taxon>Gymnopus</taxon>
    </lineage>
</organism>
<feature type="region of interest" description="Disordered" evidence="1">
    <location>
        <begin position="52"/>
        <end position="172"/>
    </location>
</feature>
<evidence type="ECO:0000313" key="2">
    <source>
        <dbReference type="EMBL" id="KAE9394203.1"/>
    </source>
</evidence>
<protein>
    <submittedName>
        <fullName evidence="2">Uncharacterized protein</fullName>
    </submittedName>
</protein>
<gene>
    <name evidence="2" type="ORF">BT96DRAFT_998753</name>
</gene>
<feature type="compositionally biased region" description="Low complexity" evidence="1">
    <location>
        <begin position="52"/>
        <end position="70"/>
    </location>
</feature>
<accession>A0A6A4H912</accession>
<proteinExistence type="predicted"/>
<keyword evidence="3" id="KW-1185">Reference proteome</keyword>
<dbReference type="EMBL" id="ML769555">
    <property type="protein sequence ID" value="KAE9394203.1"/>
    <property type="molecule type" value="Genomic_DNA"/>
</dbReference>
<sequence>MPQTVRTHVDWGDGLTTSIFDNETQLIQVLLGSFMDVEITRSFTCNTITTRTFTSSPYTQGNTPSTTTNTEHISPAVPQTPRLSASISASPQTPRTPNPPPPPVSPRTPRTPNPPPPPASPRTPRTPNALTSSPTPYRGSRQVPAHTPSRSSRQDPALPQSPSLTSTSSVTDSLIGETTHAVIPHPQDLVQPQRVNGSKFYVVFAGTRVGIFGNWYALSLINRSLRFTIYLGH</sequence>